<keyword evidence="4" id="KW-1185">Reference proteome</keyword>
<dbReference type="CDD" id="cd00338">
    <property type="entry name" value="Ser_Recombinase"/>
    <property type="match status" value="1"/>
</dbReference>
<dbReference type="GO" id="GO:0003677">
    <property type="term" value="F:DNA binding"/>
    <property type="evidence" value="ECO:0007669"/>
    <property type="project" value="InterPro"/>
</dbReference>
<proteinExistence type="inferred from homology"/>
<evidence type="ECO:0000313" key="3">
    <source>
        <dbReference type="EMBL" id="PSL51304.1"/>
    </source>
</evidence>
<dbReference type="PANTHER" id="PTHR30461">
    <property type="entry name" value="DNA-INVERTASE FROM LAMBDOID PROPHAGE"/>
    <property type="match status" value="1"/>
</dbReference>
<dbReference type="InterPro" id="IPR050639">
    <property type="entry name" value="SSR_resolvase"/>
</dbReference>
<dbReference type="Pfam" id="PF00239">
    <property type="entry name" value="Resolvase"/>
    <property type="match status" value="1"/>
</dbReference>
<evidence type="ECO:0000256" key="1">
    <source>
        <dbReference type="ARBA" id="ARBA00009913"/>
    </source>
</evidence>
<protein>
    <submittedName>
        <fullName evidence="3">DNA invertase Pin-like site-specific DNA recombinase</fullName>
    </submittedName>
</protein>
<evidence type="ECO:0000313" key="4">
    <source>
        <dbReference type="Proteomes" id="UP000242310"/>
    </source>
</evidence>
<sequence>MFLTEIEVKNVKALVYCRVSTTKENQQTSLIRQEEELSRLAESFGFEVYEVIAEEASGYEPGREGVLTLIEAAGHEETKAVFVQDETRIGRGNARIAVLHELNKCGVELYTMQDQGPMQFSEGDHMVLQILSVVEEYQRTIHNKKIQRGMKKAVKEGYEPIRNFHNQGGGRSQKEMPLQEIIDLRHRGLTFAEVAATLRGFGYDVSKATVHRRYVQYMKEKNESN</sequence>
<dbReference type="GO" id="GO:0000150">
    <property type="term" value="F:DNA strand exchange activity"/>
    <property type="evidence" value="ECO:0007669"/>
    <property type="project" value="InterPro"/>
</dbReference>
<dbReference type="Gene3D" id="3.40.50.1390">
    <property type="entry name" value="Resolvase, N-terminal catalytic domain"/>
    <property type="match status" value="1"/>
</dbReference>
<gene>
    <name evidence="3" type="ORF">B0H94_101217</name>
</gene>
<dbReference type="SMART" id="SM00857">
    <property type="entry name" value="Resolvase"/>
    <property type="match status" value="1"/>
</dbReference>
<dbReference type="Proteomes" id="UP000242310">
    <property type="component" value="Unassembled WGS sequence"/>
</dbReference>
<feature type="domain" description="Resolvase/invertase-type recombinase catalytic" evidence="2">
    <location>
        <begin position="12"/>
        <end position="157"/>
    </location>
</feature>
<dbReference type="InterPro" id="IPR006119">
    <property type="entry name" value="Resolv_N"/>
</dbReference>
<reference evidence="3 4" key="1">
    <citation type="submission" date="2018-03" db="EMBL/GenBank/DDBJ databases">
        <title>Genomic Encyclopedia of Type Strains, Phase III (KMG-III): the genomes of soil and plant-associated and newly described type strains.</title>
        <authorList>
            <person name="Whitman W."/>
        </authorList>
    </citation>
    <scope>NUCLEOTIDE SEQUENCE [LARGE SCALE GENOMIC DNA]</scope>
    <source>
        <strain evidence="3 4">CGMCC 1.07653</strain>
    </source>
</reference>
<evidence type="ECO:0000259" key="2">
    <source>
        <dbReference type="PROSITE" id="PS51736"/>
    </source>
</evidence>
<accession>A0A2P8HYR5</accession>
<comment type="similarity">
    <text evidence="1">Belongs to the site-specific recombinase resolvase family.</text>
</comment>
<dbReference type="PROSITE" id="PS51736">
    <property type="entry name" value="RECOMBINASES_3"/>
    <property type="match status" value="1"/>
</dbReference>
<dbReference type="PANTHER" id="PTHR30461:SF26">
    <property type="entry name" value="RESOLVASE HOMOLOG YNEB"/>
    <property type="match status" value="1"/>
</dbReference>
<name>A0A2P8HYR5_9BACI</name>
<dbReference type="InterPro" id="IPR036162">
    <property type="entry name" value="Resolvase-like_N_sf"/>
</dbReference>
<organism evidence="3 4">
    <name type="scientific">Salsuginibacillus halophilus</name>
    <dbReference type="NCBI Taxonomy" id="517424"/>
    <lineage>
        <taxon>Bacteria</taxon>
        <taxon>Bacillati</taxon>
        <taxon>Bacillota</taxon>
        <taxon>Bacilli</taxon>
        <taxon>Bacillales</taxon>
        <taxon>Bacillaceae</taxon>
        <taxon>Salsuginibacillus</taxon>
    </lineage>
</organism>
<comment type="caution">
    <text evidence="3">The sequence shown here is derived from an EMBL/GenBank/DDBJ whole genome shotgun (WGS) entry which is preliminary data.</text>
</comment>
<dbReference type="AlphaFoldDB" id="A0A2P8HYR5"/>
<dbReference type="SUPFAM" id="SSF53041">
    <property type="entry name" value="Resolvase-like"/>
    <property type="match status" value="1"/>
</dbReference>
<dbReference type="EMBL" id="PYAV01000001">
    <property type="protein sequence ID" value="PSL51304.1"/>
    <property type="molecule type" value="Genomic_DNA"/>
</dbReference>